<gene>
    <name evidence="9" type="ORF">A7A08_00012</name>
</gene>
<evidence type="ECO:0000256" key="5">
    <source>
        <dbReference type="ARBA" id="ARBA00022692"/>
    </source>
</evidence>
<accession>A0A1E2S1J3</accession>
<dbReference type="Gene3D" id="1.10.3470.10">
    <property type="entry name" value="ABC transporter involved in vitamin B12 uptake, BtuC"/>
    <property type="match status" value="1"/>
</dbReference>
<reference evidence="9 10" key="1">
    <citation type="submission" date="2016-07" db="EMBL/GenBank/DDBJ databases">
        <title>Draft genome sequence of Methyloligella halotolerans C2T (VKM B-2706T=CCUG 61687T=DSM 25045T), a halotolerant polyhydroxybutyrate accumulating methylotroph.</title>
        <authorList>
            <person name="Vasilenko O.V."/>
            <person name="Doronina N.V."/>
            <person name="Poroshina M.N."/>
            <person name="Tarlachkov S.V."/>
            <person name="Trotsenko Y.A."/>
        </authorList>
    </citation>
    <scope>NUCLEOTIDE SEQUENCE [LARGE SCALE GENOMIC DNA]</scope>
    <source>
        <strain evidence="9 10">VKM B-2706</strain>
    </source>
</reference>
<feature type="transmembrane region" description="Helical" evidence="8">
    <location>
        <begin position="84"/>
        <end position="104"/>
    </location>
</feature>
<dbReference type="InterPro" id="IPR037294">
    <property type="entry name" value="ABC_BtuC-like"/>
</dbReference>
<keyword evidence="10" id="KW-1185">Reference proteome</keyword>
<organism evidence="9 10">
    <name type="scientific">Methyloligella halotolerans</name>
    <dbReference type="NCBI Taxonomy" id="1177755"/>
    <lineage>
        <taxon>Bacteria</taxon>
        <taxon>Pseudomonadati</taxon>
        <taxon>Pseudomonadota</taxon>
        <taxon>Alphaproteobacteria</taxon>
        <taxon>Hyphomicrobiales</taxon>
        <taxon>Hyphomicrobiaceae</taxon>
        <taxon>Methyloligella</taxon>
    </lineage>
</organism>
<feature type="transmembrane region" description="Helical" evidence="8">
    <location>
        <begin position="267"/>
        <end position="293"/>
    </location>
</feature>
<name>A0A1E2S1J3_9HYPH</name>
<feature type="transmembrane region" description="Helical" evidence="8">
    <location>
        <begin position="313"/>
        <end position="331"/>
    </location>
</feature>
<dbReference type="CDD" id="cd06550">
    <property type="entry name" value="TM_ABC_iron-siderophores_like"/>
    <property type="match status" value="1"/>
</dbReference>
<dbReference type="Pfam" id="PF01032">
    <property type="entry name" value="FecCD"/>
    <property type="match status" value="1"/>
</dbReference>
<keyword evidence="6 8" id="KW-1133">Transmembrane helix</keyword>
<evidence type="ECO:0000256" key="3">
    <source>
        <dbReference type="ARBA" id="ARBA00022448"/>
    </source>
</evidence>
<feature type="transmembrane region" description="Helical" evidence="8">
    <location>
        <begin position="177"/>
        <end position="198"/>
    </location>
</feature>
<feature type="transmembrane region" description="Helical" evidence="8">
    <location>
        <begin position="20"/>
        <end position="42"/>
    </location>
</feature>
<dbReference type="RefSeq" id="WP_069093545.1">
    <property type="nucleotide sequence ID" value="NZ_MASI01000001.1"/>
</dbReference>
<comment type="caution">
    <text evidence="9">The sequence shown here is derived from an EMBL/GenBank/DDBJ whole genome shotgun (WGS) entry which is preliminary data.</text>
</comment>
<comment type="similarity">
    <text evidence="2">Belongs to the binding-protein-dependent transport system permease family. FecCD subfamily.</text>
</comment>
<evidence type="ECO:0000313" key="10">
    <source>
        <dbReference type="Proteomes" id="UP000095087"/>
    </source>
</evidence>
<feature type="transmembrane region" description="Helical" evidence="8">
    <location>
        <begin position="145"/>
        <end position="165"/>
    </location>
</feature>
<dbReference type="STRING" id="1177755.A7A08_00012"/>
<dbReference type="GO" id="GO:0005886">
    <property type="term" value="C:plasma membrane"/>
    <property type="evidence" value="ECO:0007669"/>
    <property type="project" value="UniProtKB-SubCell"/>
</dbReference>
<dbReference type="EMBL" id="MASI01000001">
    <property type="protein sequence ID" value="ODA68195.1"/>
    <property type="molecule type" value="Genomic_DNA"/>
</dbReference>
<dbReference type="AlphaFoldDB" id="A0A1E2S1J3"/>
<feature type="transmembrane region" description="Helical" evidence="8">
    <location>
        <begin position="116"/>
        <end position="139"/>
    </location>
</feature>
<evidence type="ECO:0000256" key="1">
    <source>
        <dbReference type="ARBA" id="ARBA00004651"/>
    </source>
</evidence>
<sequence length="363" mass="36998">MSVESADRIPTLPMTERSRLVPRFLAASALILLVTALLSLSVGPTGITLTSLPRALDAAWFGASDGATARERLVLLDIRMPRTLLGMFVGAGLAVAGAMMQGLFRNPLADPGLIGVSAGAALAAVATIVLGNTVLAPFIEPFGIYALPFAAFIGGAVSTTILVAIAGRHGQLAIGTLLLAGIALGALAGALTGLLAYGSDDRELRDLTLWSMGSLGGASWPKVFAVIPFVLLVLLVAPRLIRALNGFLLGEAQAFHLGVNVEKTKRLAILATAASVGAAVAVAGVIGFVGIVVPHVVRIIAGPDHRVVLPGSALLGATLVLLADIFARIVVRPAELPIGIVMAAIGAPVFLHLVLKRGVGGFG</sequence>
<evidence type="ECO:0000256" key="6">
    <source>
        <dbReference type="ARBA" id="ARBA00022989"/>
    </source>
</evidence>
<evidence type="ECO:0000256" key="8">
    <source>
        <dbReference type="SAM" id="Phobius"/>
    </source>
</evidence>
<comment type="subcellular location">
    <subcellularLocation>
        <location evidence="1">Cell membrane</location>
        <topology evidence="1">Multi-pass membrane protein</topology>
    </subcellularLocation>
</comment>
<keyword evidence="7 8" id="KW-0472">Membrane</keyword>
<feature type="transmembrane region" description="Helical" evidence="8">
    <location>
        <begin position="338"/>
        <end position="355"/>
    </location>
</feature>
<evidence type="ECO:0000256" key="2">
    <source>
        <dbReference type="ARBA" id="ARBA00007935"/>
    </source>
</evidence>
<keyword evidence="3" id="KW-0813">Transport</keyword>
<dbReference type="PATRIC" id="fig|1177755.3.peg.13"/>
<feature type="transmembrane region" description="Helical" evidence="8">
    <location>
        <begin position="218"/>
        <end position="237"/>
    </location>
</feature>
<protein>
    <submittedName>
        <fullName evidence="9">Hemin transport system permease protein HmuU</fullName>
    </submittedName>
</protein>
<keyword evidence="4" id="KW-1003">Cell membrane</keyword>
<dbReference type="GO" id="GO:0022857">
    <property type="term" value="F:transmembrane transporter activity"/>
    <property type="evidence" value="ECO:0007669"/>
    <property type="project" value="InterPro"/>
</dbReference>
<evidence type="ECO:0000313" key="9">
    <source>
        <dbReference type="EMBL" id="ODA68195.1"/>
    </source>
</evidence>
<evidence type="ECO:0000256" key="7">
    <source>
        <dbReference type="ARBA" id="ARBA00023136"/>
    </source>
</evidence>
<dbReference type="PANTHER" id="PTHR30472:SF25">
    <property type="entry name" value="ABC TRANSPORTER PERMEASE PROTEIN MJ0876-RELATED"/>
    <property type="match status" value="1"/>
</dbReference>
<dbReference type="Proteomes" id="UP000095087">
    <property type="component" value="Unassembled WGS sequence"/>
</dbReference>
<dbReference type="GO" id="GO:0033214">
    <property type="term" value="P:siderophore-iron import into cell"/>
    <property type="evidence" value="ECO:0007669"/>
    <property type="project" value="TreeGrafter"/>
</dbReference>
<dbReference type="InterPro" id="IPR000522">
    <property type="entry name" value="ABC_transptr_permease_BtuC"/>
</dbReference>
<evidence type="ECO:0000256" key="4">
    <source>
        <dbReference type="ARBA" id="ARBA00022475"/>
    </source>
</evidence>
<keyword evidence="5 8" id="KW-0812">Transmembrane</keyword>
<dbReference type="FunFam" id="1.10.3470.10:FF:000001">
    <property type="entry name" value="Vitamin B12 ABC transporter permease BtuC"/>
    <property type="match status" value="1"/>
</dbReference>
<dbReference type="SUPFAM" id="SSF81345">
    <property type="entry name" value="ABC transporter involved in vitamin B12 uptake, BtuC"/>
    <property type="match status" value="1"/>
</dbReference>
<dbReference type="PANTHER" id="PTHR30472">
    <property type="entry name" value="FERRIC ENTEROBACTIN TRANSPORT SYSTEM PERMEASE PROTEIN"/>
    <property type="match status" value="1"/>
</dbReference>
<proteinExistence type="inferred from homology"/>